<protein>
    <submittedName>
        <fullName evidence="1">Uncharacterized protein</fullName>
    </submittedName>
</protein>
<dbReference type="EMBL" id="LKEB01000001">
    <property type="protein sequence ID" value="ROW18150.1"/>
    <property type="molecule type" value="Genomic_DNA"/>
</dbReference>
<gene>
    <name evidence="1" type="ORF">VPNG_00281</name>
</gene>
<comment type="caution">
    <text evidence="1">The sequence shown here is derived from an EMBL/GenBank/DDBJ whole genome shotgun (WGS) entry which is preliminary data.</text>
</comment>
<dbReference type="Proteomes" id="UP000285146">
    <property type="component" value="Unassembled WGS sequence"/>
</dbReference>
<keyword evidence="2" id="KW-1185">Reference proteome</keyword>
<evidence type="ECO:0000313" key="2">
    <source>
        <dbReference type="Proteomes" id="UP000285146"/>
    </source>
</evidence>
<accession>A0A423XP26</accession>
<name>A0A423XP26_9PEZI</name>
<dbReference type="OrthoDB" id="4509278at2759"/>
<reference evidence="1 2" key="1">
    <citation type="submission" date="2015-09" db="EMBL/GenBank/DDBJ databases">
        <title>Host preference determinants of Valsa canker pathogens revealed by comparative genomics.</title>
        <authorList>
            <person name="Yin Z."/>
            <person name="Huang L."/>
        </authorList>
    </citation>
    <scope>NUCLEOTIDE SEQUENCE [LARGE SCALE GENOMIC DNA]</scope>
    <source>
        <strain evidence="1 2">SXYLt</strain>
    </source>
</reference>
<evidence type="ECO:0000313" key="1">
    <source>
        <dbReference type="EMBL" id="ROW18150.1"/>
    </source>
</evidence>
<sequence length="114" mass="11888">MAYDLDMKFITATAALFAGLTAAAPSIKNARTSFVTLTFWAAAENTFDVVVPIDGDPTGVYSDLSFTSISAKSPGGTICHAHGIDGSETILYDSASDVPIGPPQVQVTATCSYY</sequence>
<dbReference type="InParanoid" id="A0A423XP26"/>
<proteinExistence type="predicted"/>
<dbReference type="AlphaFoldDB" id="A0A423XP26"/>
<organism evidence="1 2">
    <name type="scientific">Cytospora leucostoma</name>
    <dbReference type="NCBI Taxonomy" id="1230097"/>
    <lineage>
        <taxon>Eukaryota</taxon>
        <taxon>Fungi</taxon>
        <taxon>Dikarya</taxon>
        <taxon>Ascomycota</taxon>
        <taxon>Pezizomycotina</taxon>
        <taxon>Sordariomycetes</taxon>
        <taxon>Sordariomycetidae</taxon>
        <taxon>Diaporthales</taxon>
        <taxon>Cytosporaceae</taxon>
        <taxon>Cytospora</taxon>
    </lineage>
</organism>